<dbReference type="Proteomes" id="UP000623461">
    <property type="component" value="Unassembled WGS sequence"/>
</dbReference>
<evidence type="ECO:0000256" key="4">
    <source>
        <dbReference type="ARBA" id="ARBA00022679"/>
    </source>
</evidence>
<organism evidence="13 14">
    <name type="scientific">Terrabacter tumescens</name>
    <dbReference type="NCBI Taxonomy" id="60443"/>
    <lineage>
        <taxon>Bacteria</taxon>
        <taxon>Bacillati</taxon>
        <taxon>Actinomycetota</taxon>
        <taxon>Actinomycetes</taxon>
        <taxon>Micrococcales</taxon>
        <taxon>Intrasporangiaceae</taxon>
        <taxon>Terrabacter</taxon>
    </lineage>
</organism>
<dbReference type="RefSeq" id="WP_030197744.1">
    <property type="nucleotide sequence ID" value="NZ_BMNZ01000002.1"/>
</dbReference>
<dbReference type="Pfam" id="PF00905">
    <property type="entry name" value="Transpeptidase"/>
    <property type="match status" value="1"/>
</dbReference>
<proteinExistence type="predicted"/>
<comment type="catalytic activity">
    <reaction evidence="8">
        <text>[GlcNAc-(1-&gt;4)-Mur2Ac(oyl-L-Ala-gamma-D-Glu-L-Lys-D-Ala-D-Ala)](n)-di-trans,octa-cis-undecaprenyl diphosphate + beta-D-GlcNAc-(1-&gt;4)-Mur2Ac(oyl-L-Ala-gamma-D-Glu-L-Lys-D-Ala-D-Ala)-di-trans,octa-cis-undecaprenyl diphosphate = [GlcNAc-(1-&gt;4)-Mur2Ac(oyl-L-Ala-gamma-D-Glu-L-Lys-D-Ala-D-Ala)](n+1)-di-trans,octa-cis-undecaprenyl diphosphate + di-trans,octa-cis-undecaprenyl diphosphate + H(+)</text>
        <dbReference type="Rhea" id="RHEA:23708"/>
        <dbReference type="Rhea" id="RHEA-COMP:9602"/>
        <dbReference type="Rhea" id="RHEA-COMP:9603"/>
        <dbReference type="ChEBI" id="CHEBI:15378"/>
        <dbReference type="ChEBI" id="CHEBI:58405"/>
        <dbReference type="ChEBI" id="CHEBI:60033"/>
        <dbReference type="ChEBI" id="CHEBI:78435"/>
        <dbReference type="EC" id="2.4.99.28"/>
    </reaction>
</comment>
<feature type="region of interest" description="Disordered" evidence="9">
    <location>
        <begin position="1"/>
        <end position="44"/>
    </location>
</feature>
<evidence type="ECO:0000256" key="10">
    <source>
        <dbReference type="SAM" id="Phobius"/>
    </source>
</evidence>
<evidence type="ECO:0000256" key="8">
    <source>
        <dbReference type="ARBA" id="ARBA00049902"/>
    </source>
</evidence>
<dbReference type="SUPFAM" id="SSF53955">
    <property type="entry name" value="Lysozyme-like"/>
    <property type="match status" value="1"/>
</dbReference>
<keyword evidence="1" id="KW-0121">Carboxypeptidase</keyword>
<dbReference type="PANTHER" id="PTHR32282:SF34">
    <property type="entry name" value="PENICILLIN-BINDING PROTEIN 1A"/>
    <property type="match status" value="1"/>
</dbReference>
<evidence type="ECO:0000256" key="1">
    <source>
        <dbReference type="ARBA" id="ARBA00022645"/>
    </source>
</evidence>
<dbReference type="InterPro" id="IPR001264">
    <property type="entry name" value="Glyco_trans_51"/>
</dbReference>
<evidence type="ECO:0000259" key="11">
    <source>
        <dbReference type="Pfam" id="PF00905"/>
    </source>
</evidence>
<keyword evidence="5" id="KW-0378">Hydrolase</keyword>
<keyword evidence="14" id="KW-1185">Reference proteome</keyword>
<keyword evidence="10" id="KW-0812">Transmembrane</keyword>
<evidence type="ECO:0000313" key="13">
    <source>
        <dbReference type="EMBL" id="GGM87224.1"/>
    </source>
</evidence>
<comment type="catalytic activity">
    <reaction evidence="7">
        <text>Preferential cleavage: (Ac)2-L-Lys-D-Ala-|-D-Ala. Also transpeptidation of peptidyl-alanyl moieties that are N-acyl substituents of D-alanine.</text>
        <dbReference type="EC" id="3.4.16.4"/>
    </reaction>
</comment>
<dbReference type="PANTHER" id="PTHR32282">
    <property type="entry name" value="BINDING PROTEIN TRANSPEPTIDASE, PUTATIVE-RELATED"/>
    <property type="match status" value="1"/>
</dbReference>
<dbReference type="InterPro" id="IPR036950">
    <property type="entry name" value="PBP_transglycosylase"/>
</dbReference>
<dbReference type="SUPFAM" id="SSF56601">
    <property type="entry name" value="beta-lactamase/transpeptidase-like"/>
    <property type="match status" value="1"/>
</dbReference>
<evidence type="ECO:0000256" key="9">
    <source>
        <dbReference type="SAM" id="MobiDB-lite"/>
    </source>
</evidence>
<name>A0ABQ2HQS7_9MICO</name>
<gene>
    <name evidence="13" type="ORF">GCM10009721_10150</name>
</gene>
<protein>
    <recommendedName>
        <fullName evidence="15">Penicillin-insensitive transglycosylase</fullName>
    </recommendedName>
</protein>
<dbReference type="InterPro" id="IPR001460">
    <property type="entry name" value="PCN-bd_Tpept"/>
</dbReference>
<sequence length="749" mass="79786">MTQSRRDIRAAQLAADKARAQRAGGGNGNGRPTRGASFDDGDGEGRTGWKKWVLGTLKWGSIAAAVLLVIGVIGVVIAYNQTAIPQPNELANKQVSIVYYSDGKTELDRIAVQDGNRESVALSKVPKFVQDAHIAAEDRTFYQNNGISVGGILRAVKTSVTGEAQVGGSTITQQYVKNYFLTQDRTISRKAKEILIAIKIDGQLSKSEILEKYLNTIYYGRGAYGIQSAAKAYFGKDVSKLTVGEGAVLASVINAPSLYDPANGDNAKANLTKRYAYVLDGMVSEGWLSKADRAKYDELPKIQPYRGNKFSSGPNGYITAQVKRELLGTGLTEQDIDNGGLRIVTTIDKKAQTAAVAAMKDNLPKKVTGGLVAIKPGDGAVVAMYGGPDYSKDQYNTSTQAIMQGGSNFKPFGVLAAVRDGVSTKTKFDGDTPQTISGTKINNYEDTSYGMVDMRRMIGRSINTAFVNLNEQITPALTRQAAIDAGIPEKTPGLKTDLTNILGTASPHVIDMASAYSTIASQGVRSKPYFVKKVTSTTGDFTFDAKPQTRRAFDKDVTADTTDAMTYTVKPGGTATKIGRTLNRPVAGKTGTSEENRSKWFSGFIPQLAVSVGMYKPSADGKTNLKLSPEESSLYDGSTIPANIWLDFMKVVTDNMEVQDFPTRAGVGDDKIPTPTTTFTPPPTTTTTQAPTTTTQAPTTTTQAPTTTTQPTKTNGTGKPQPTTTQPSITIPLPGGGPSPTSTKAGNGP</sequence>
<keyword evidence="2" id="KW-0645">Protease</keyword>
<evidence type="ECO:0000256" key="3">
    <source>
        <dbReference type="ARBA" id="ARBA00022676"/>
    </source>
</evidence>
<feature type="compositionally biased region" description="Low complexity" evidence="9">
    <location>
        <begin position="673"/>
        <end position="743"/>
    </location>
</feature>
<feature type="transmembrane region" description="Helical" evidence="10">
    <location>
        <begin position="59"/>
        <end position="79"/>
    </location>
</feature>
<keyword evidence="3" id="KW-0328">Glycosyltransferase</keyword>
<feature type="domain" description="Glycosyl transferase family 51" evidence="12">
    <location>
        <begin position="108"/>
        <end position="282"/>
    </location>
</feature>
<evidence type="ECO:0000256" key="2">
    <source>
        <dbReference type="ARBA" id="ARBA00022670"/>
    </source>
</evidence>
<dbReference type="EMBL" id="BMNZ01000002">
    <property type="protein sequence ID" value="GGM87224.1"/>
    <property type="molecule type" value="Genomic_DNA"/>
</dbReference>
<evidence type="ECO:0000256" key="5">
    <source>
        <dbReference type="ARBA" id="ARBA00022801"/>
    </source>
</evidence>
<evidence type="ECO:0000259" key="12">
    <source>
        <dbReference type="Pfam" id="PF00912"/>
    </source>
</evidence>
<keyword evidence="6" id="KW-0511">Multifunctional enzyme</keyword>
<keyword evidence="10" id="KW-0472">Membrane</keyword>
<comment type="caution">
    <text evidence="13">The sequence shown here is derived from an EMBL/GenBank/DDBJ whole genome shotgun (WGS) entry which is preliminary data.</text>
</comment>
<evidence type="ECO:0000256" key="6">
    <source>
        <dbReference type="ARBA" id="ARBA00023268"/>
    </source>
</evidence>
<evidence type="ECO:0000313" key="14">
    <source>
        <dbReference type="Proteomes" id="UP000623461"/>
    </source>
</evidence>
<dbReference type="Gene3D" id="1.10.3810.10">
    <property type="entry name" value="Biosynthetic peptidoglycan transglycosylase-like"/>
    <property type="match status" value="1"/>
</dbReference>
<keyword evidence="10" id="KW-1133">Transmembrane helix</keyword>
<evidence type="ECO:0000256" key="7">
    <source>
        <dbReference type="ARBA" id="ARBA00034000"/>
    </source>
</evidence>
<reference evidence="14" key="1">
    <citation type="journal article" date="2019" name="Int. J. Syst. Evol. Microbiol.">
        <title>The Global Catalogue of Microorganisms (GCM) 10K type strain sequencing project: providing services to taxonomists for standard genome sequencing and annotation.</title>
        <authorList>
            <consortium name="The Broad Institute Genomics Platform"/>
            <consortium name="The Broad Institute Genome Sequencing Center for Infectious Disease"/>
            <person name="Wu L."/>
            <person name="Ma J."/>
        </authorList>
    </citation>
    <scope>NUCLEOTIDE SEQUENCE [LARGE SCALE GENOMIC DNA]</scope>
    <source>
        <strain evidence="14">JCM 1365</strain>
    </source>
</reference>
<keyword evidence="4" id="KW-0808">Transferase</keyword>
<feature type="domain" description="Penicillin-binding protein transpeptidase" evidence="11">
    <location>
        <begin position="369"/>
        <end position="618"/>
    </location>
</feature>
<dbReference type="InterPro" id="IPR050396">
    <property type="entry name" value="Glycosyltr_51/Transpeptidase"/>
</dbReference>
<dbReference type="Pfam" id="PF00912">
    <property type="entry name" value="Transgly"/>
    <property type="match status" value="1"/>
</dbReference>
<feature type="region of interest" description="Disordered" evidence="9">
    <location>
        <begin position="663"/>
        <end position="749"/>
    </location>
</feature>
<dbReference type="InterPro" id="IPR012338">
    <property type="entry name" value="Beta-lactam/transpept-like"/>
</dbReference>
<dbReference type="Gene3D" id="3.40.710.10">
    <property type="entry name" value="DD-peptidase/beta-lactamase superfamily"/>
    <property type="match status" value="1"/>
</dbReference>
<accession>A0ABQ2HQS7</accession>
<evidence type="ECO:0008006" key="15">
    <source>
        <dbReference type="Google" id="ProtNLM"/>
    </source>
</evidence>
<dbReference type="InterPro" id="IPR023346">
    <property type="entry name" value="Lysozyme-like_dom_sf"/>
</dbReference>